<sequence>MVDLLKTITRYRKPFAGLLMAASLMVVSACAETPSETTTQEEASENVTTEELSGGAEGLIGQTVSLRAEVAKTVDDTSFLLEDDQLFGGEDVLVINASGEPFVLTEGDDTDVQVTGEVQQLVIVDFEREYGLDLDPTIYADYEDRPVVVAQSIALSPDPGDLTSNPDKYYNQRIAVAGEVEDKLSPTTFTIDEEQLFGGEDLLVLTQGITPQTQDGERVVVTGVLRPYLKADFDTDYDLDWDLSVQKQIEAEYTEKPVFVADGVYPSAM</sequence>
<evidence type="ECO:0000313" key="4">
    <source>
        <dbReference type="Proteomes" id="UP000249354"/>
    </source>
</evidence>
<organism evidence="3 4">
    <name type="scientific">Leptolyngbya foveolarum</name>
    <dbReference type="NCBI Taxonomy" id="47253"/>
    <lineage>
        <taxon>Bacteria</taxon>
        <taxon>Bacillati</taxon>
        <taxon>Cyanobacteriota</taxon>
        <taxon>Cyanophyceae</taxon>
        <taxon>Leptolyngbyales</taxon>
        <taxon>Leptolyngbyaceae</taxon>
        <taxon>Leptolyngbya group</taxon>
        <taxon>Leptolyngbya</taxon>
    </lineage>
</organism>
<evidence type="ECO:0000256" key="2">
    <source>
        <dbReference type="SAM" id="SignalP"/>
    </source>
</evidence>
<feature type="signal peptide" evidence="2">
    <location>
        <begin position="1"/>
        <end position="31"/>
    </location>
</feature>
<evidence type="ECO:0000313" key="3">
    <source>
        <dbReference type="EMBL" id="PZO10228.1"/>
    </source>
</evidence>
<dbReference type="EMBL" id="QBMC01000227">
    <property type="protein sequence ID" value="PZO10228.1"/>
    <property type="molecule type" value="Genomic_DNA"/>
</dbReference>
<feature type="region of interest" description="Disordered" evidence="1">
    <location>
        <begin position="33"/>
        <end position="53"/>
    </location>
</feature>
<accession>A0A2W4VTK4</accession>
<comment type="caution">
    <text evidence="3">The sequence shown here is derived from an EMBL/GenBank/DDBJ whole genome shotgun (WGS) entry which is preliminary data.</text>
</comment>
<feature type="compositionally biased region" description="Polar residues" evidence="1">
    <location>
        <begin position="34"/>
        <end position="51"/>
    </location>
</feature>
<protein>
    <submittedName>
        <fullName evidence="3">Uncharacterized protein</fullName>
    </submittedName>
</protein>
<reference evidence="4" key="1">
    <citation type="submission" date="2018-04" db="EMBL/GenBank/DDBJ databases">
        <authorList>
            <person name="Cornet L."/>
        </authorList>
    </citation>
    <scope>NUCLEOTIDE SEQUENCE [LARGE SCALE GENOMIC DNA]</scope>
</reference>
<evidence type="ECO:0000256" key="1">
    <source>
        <dbReference type="SAM" id="MobiDB-lite"/>
    </source>
</evidence>
<name>A0A2W4VTK4_9CYAN</name>
<dbReference type="AlphaFoldDB" id="A0A2W4VTK4"/>
<dbReference type="PROSITE" id="PS51257">
    <property type="entry name" value="PROKAR_LIPOPROTEIN"/>
    <property type="match status" value="1"/>
</dbReference>
<feature type="chain" id="PRO_5015921005" evidence="2">
    <location>
        <begin position="32"/>
        <end position="269"/>
    </location>
</feature>
<gene>
    <name evidence="3" type="ORF">DCF25_20940</name>
</gene>
<proteinExistence type="predicted"/>
<reference evidence="3 4" key="2">
    <citation type="submission" date="2018-06" db="EMBL/GenBank/DDBJ databases">
        <title>Metagenomic assembly of (sub)arctic Cyanobacteria and their associated microbiome from non-axenic cultures.</title>
        <authorList>
            <person name="Baurain D."/>
        </authorList>
    </citation>
    <scope>NUCLEOTIDE SEQUENCE [LARGE SCALE GENOMIC DNA]</scope>
    <source>
        <strain evidence="3">ULC129bin1</strain>
    </source>
</reference>
<dbReference type="Proteomes" id="UP000249354">
    <property type="component" value="Unassembled WGS sequence"/>
</dbReference>
<keyword evidence="2" id="KW-0732">Signal</keyword>